<dbReference type="GO" id="GO:0047372">
    <property type="term" value="F:monoacylglycerol lipase activity"/>
    <property type="evidence" value="ECO:0007669"/>
    <property type="project" value="TreeGrafter"/>
</dbReference>
<gene>
    <name evidence="2" type="ORF">CBW24_17145</name>
</gene>
<evidence type="ECO:0000313" key="2">
    <source>
        <dbReference type="EMBL" id="ATI43865.1"/>
    </source>
</evidence>
<protein>
    <submittedName>
        <fullName evidence="2">Alpha/beta hydrolase</fullName>
    </submittedName>
</protein>
<proteinExistence type="predicted"/>
<organism evidence="2 3">
    <name type="scientific">Pacificitalea manganoxidans</name>
    <dbReference type="NCBI Taxonomy" id="1411902"/>
    <lineage>
        <taxon>Bacteria</taxon>
        <taxon>Pseudomonadati</taxon>
        <taxon>Pseudomonadota</taxon>
        <taxon>Alphaproteobacteria</taxon>
        <taxon>Rhodobacterales</taxon>
        <taxon>Paracoccaceae</taxon>
        <taxon>Pacificitalea</taxon>
    </lineage>
</organism>
<dbReference type="Pfam" id="PF00561">
    <property type="entry name" value="Abhydrolase_1"/>
    <property type="match status" value="1"/>
</dbReference>
<dbReference type="InterPro" id="IPR050266">
    <property type="entry name" value="AB_hydrolase_sf"/>
</dbReference>
<evidence type="ECO:0000259" key="1">
    <source>
        <dbReference type="Pfam" id="PF00561"/>
    </source>
</evidence>
<accession>A0A291M546</accession>
<dbReference type="KEGG" id="cmag:CBW24_17145"/>
<sequence>MPHRDRAAALAAATPTPGFFDGFEERSAPLPDGGQIFCRIGGEGPPLLLLHGYPQTSAMWHAIAPDLARHYTVICADLRGYGRSHKPAGGGDHAAYSKRSMAQDMATLMTVLGHDRFRILAHDRGARVAHRLAADHADRVLGLAILDIAPTREMYRHTRTPFARRYWHWFWLVQPAPFPETMIGRDPDWFWLEKCDTAPAGLGPFCQQALREYLEYFNDPAAIHASCEDYRAAIGIDLAHDDADAGRKLPMPVLALWGADGAIEEFFDCVALWRERAEQVSGRALPGGHYLAEECPDAVLREVIPFLASLTDS</sequence>
<dbReference type="EMBL" id="CP021407">
    <property type="protein sequence ID" value="ATI43865.1"/>
    <property type="molecule type" value="Genomic_DNA"/>
</dbReference>
<name>A0A291M546_9RHOB</name>
<dbReference type="PANTHER" id="PTHR43798">
    <property type="entry name" value="MONOACYLGLYCEROL LIPASE"/>
    <property type="match status" value="1"/>
</dbReference>
<keyword evidence="2" id="KW-0378">Hydrolase</keyword>
<evidence type="ECO:0000313" key="3">
    <source>
        <dbReference type="Proteomes" id="UP000219050"/>
    </source>
</evidence>
<keyword evidence="3" id="KW-1185">Reference proteome</keyword>
<reference evidence="2 3" key="1">
    <citation type="submission" date="2017-05" db="EMBL/GenBank/DDBJ databases">
        <title>Comparative genomic and metabolic analysis of manganese-oxidizing mechanisms in Celeribater manganoxidans DY25T: its adaption to the environment of polymetallic nodule.</title>
        <authorList>
            <person name="Wang X."/>
        </authorList>
    </citation>
    <scope>NUCLEOTIDE SEQUENCE [LARGE SCALE GENOMIC DNA]</scope>
    <source>
        <strain evidence="2 3">DY25</strain>
        <plasmid evidence="3">pdy25-c</plasmid>
    </source>
</reference>
<dbReference type="SUPFAM" id="SSF53474">
    <property type="entry name" value="alpha/beta-Hydrolases"/>
    <property type="match status" value="1"/>
</dbReference>
<dbReference type="GO" id="GO:0046464">
    <property type="term" value="P:acylglycerol catabolic process"/>
    <property type="evidence" value="ECO:0007669"/>
    <property type="project" value="TreeGrafter"/>
</dbReference>
<dbReference type="OrthoDB" id="9804723at2"/>
<geneLocation type="plasmid" evidence="3">
    <name>pdy25-c</name>
</geneLocation>
<feature type="domain" description="AB hydrolase-1" evidence="1">
    <location>
        <begin position="45"/>
        <end position="187"/>
    </location>
</feature>
<dbReference type="InterPro" id="IPR029058">
    <property type="entry name" value="AB_hydrolase_fold"/>
</dbReference>
<keyword evidence="2" id="KW-0614">Plasmid</keyword>
<dbReference type="Proteomes" id="UP000219050">
    <property type="component" value="Plasmid pDY25-C"/>
</dbReference>
<dbReference type="InterPro" id="IPR000073">
    <property type="entry name" value="AB_hydrolase_1"/>
</dbReference>
<dbReference type="PANTHER" id="PTHR43798:SF33">
    <property type="entry name" value="HYDROLASE, PUTATIVE (AFU_ORTHOLOGUE AFUA_2G14860)-RELATED"/>
    <property type="match status" value="1"/>
</dbReference>
<dbReference type="InterPro" id="IPR000639">
    <property type="entry name" value="Epox_hydrolase-like"/>
</dbReference>
<dbReference type="Gene3D" id="3.40.50.1820">
    <property type="entry name" value="alpha/beta hydrolase"/>
    <property type="match status" value="1"/>
</dbReference>
<dbReference type="GO" id="GO:0016020">
    <property type="term" value="C:membrane"/>
    <property type="evidence" value="ECO:0007669"/>
    <property type="project" value="TreeGrafter"/>
</dbReference>
<dbReference type="AlphaFoldDB" id="A0A291M546"/>
<dbReference type="RefSeq" id="WP_097374509.1">
    <property type="nucleotide sequence ID" value="NZ_CP021407.1"/>
</dbReference>
<dbReference type="PRINTS" id="PR00412">
    <property type="entry name" value="EPOXHYDRLASE"/>
</dbReference>